<evidence type="ECO:0000313" key="1">
    <source>
        <dbReference type="EMBL" id="MCP3731736.1"/>
    </source>
</evidence>
<dbReference type="EMBL" id="JAMLDX010000012">
    <property type="protein sequence ID" value="MCP3731736.1"/>
    <property type="molecule type" value="Genomic_DNA"/>
</dbReference>
<name>A0A9X2HNP2_9SPHN</name>
<organism evidence="1 2">
    <name type="scientific">Sphingomonas tagetis</name>
    <dbReference type="NCBI Taxonomy" id="2949092"/>
    <lineage>
        <taxon>Bacteria</taxon>
        <taxon>Pseudomonadati</taxon>
        <taxon>Pseudomonadota</taxon>
        <taxon>Alphaproteobacteria</taxon>
        <taxon>Sphingomonadales</taxon>
        <taxon>Sphingomonadaceae</taxon>
        <taxon>Sphingomonas</taxon>
    </lineage>
</organism>
<gene>
    <name evidence="1" type="ORF">M9978_15020</name>
</gene>
<dbReference type="AlphaFoldDB" id="A0A9X2HNP2"/>
<accession>A0A9X2HNP2</accession>
<keyword evidence="2" id="KW-1185">Reference proteome</keyword>
<proteinExistence type="predicted"/>
<dbReference type="Proteomes" id="UP001139451">
    <property type="component" value="Unassembled WGS sequence"/>
</dbReference>
<sequence>MGARQPGRGMVGGNGKIGINHVLITLRKFPALPIMITRGGRNRRTGAPRATLLEGEAMFQLWKPGRQEADNYHLARAYEERVRAQLTQSDAARVAHLQLSELHYAASRAAVAKPAAEPRPMGDAIRVCRLPAQIAGPRYAERGSTPLLAYRGEVIELRSRRR</sequence>
<reference evidence="1" key="1">
    <citation type="submission" date="2022-05" db="EMBL/GenBank/DDBJ databases">
        <title>Sphingomonas sp. strain MG17 Genome sequencing and assembly.</title>
        <authorList>
            <person name="Kim I."/>
        </authorList>
    </citation>
    <scope>NUCLEOTIDE SEQUENCE</scope>
    <source>
        <strain evidence="1">MG17</strain>
    </source>
</reference>
<evidence type="ECO:0000313" key="2">
    <source>
        <dbReference type="Proteomes" id="UP001139451"/>
    </source>
</evidence>
<comment type="caution">
    <text evidence="1">The sequence shown here is derived from an EMBL/GenBank/DDBJ whole genome shotgun (WGS) entry which is preliminary data.</text>
</comment>
<protein>
    <submittedName>
        <fullName evidence="1">Uncharacterized protein</fullName>
    </submittedName>
</protein>